<feature type="compositionally biased region" description="Polar residues" evidence="2">
    <location>
        <begin position="128"/>
        <end position="143"/>
    </location>
</feature>
<feature type="compositionally biased region" description="Basic and acidic residues" evidence="2">
    <location>
        <begin position="316"/>
        <end position="331"/>
    </location>
</feature>
<feature type="region of interest" description="Disordered" evidence="2">
    <location>
        <begin position="433"/>
        <end position="459"/>
    </location>
</feature>
<feature type="compositionally biased region" description="Gly residues" evidence="2">
    <location>
        <begin position="93"/>
        <end position="104"/>
    </location>
</feature>
<feature type="compositionally biased region" description="Low complexity" evidence="2">
    <location>
        <begin position="7"/>
        <end position="22"/>
    </location>
</feature>
<accession>A0A316Z8I5</accession>
<proteinExistence type="predicted"/>
<organism evidence="3 4">
    <name type="scientific">Tilletiopsis washingtonensis</name>
    <dbReference type="NCBI Taxonomy" id="58919"/>
    <lineage>
        <taxon>Eukaryota</taxon>
        <taxon>Fungi</taxon>
        <taxon>Dikarya</taxon>
        <taxon>Basidiomycota</taxon>
        <taxon>Ustilaginomycotina</taxon>
        <taxon>Exobasidiomycetes</taxon>
        <taxon>Entylomatales</taxon>
        <taxon>Entylomatales incertae sedis</taxon>
        <taxon>Tilletiopsis</taxon>
    </lineage>
</organism>
<gene>
    <name evidence="3" type="ORF">FA09DRAFT_330434</name>
</gene>
<keyword evidence="1" id="KW-0175">Coiled coil</keyword>
<keyword evidence="4" id="KW-1185">Reference proteome</keyword>
<feature type="compositionally biased region" description="Low complexity" evidence="2">
    <location>
        <begin position="342"/>
        <end position="357"/>
    </location>
</feature>
<feature type="region of interest" description="Disordered" evidence="2">
    <location>
        <begin position="212"/>
        <end position="232"/>
    </location>
</feature>
<dbReference type="Proteomes" id="UP000245946">
    <property type="component" value="Unassembled WGS sequence"/>
</dbReference>
<dbReference type="EMBL" id="KZ819295">
    <property type="protein sequence ID" value="PWN97252.1"/>
    <property type="molecule type" value="Genomic_DNA"/>
</dbReference>
<name>A0A316Z8I5_9BASI</name>
<dbReference type="GeneID" id="37270143"/>
<evidence type="ECO:0000256" key="1">
    <source>
        <dbReference type="SAM" id="Coils"/>
    </source>
</evidence>
<evidence type="ECO:0000256" key="2">
    <source>
        <dbReference type="SAM" id="MobiDB-lite"/>
    </source>
</evidence>
<feature type="region of interest" description="Disordered" evidence="2">
    <location>
        <begin position="261"/>
        <end position="357"/>
    </location>
</feature>
<evidence type="ECO:0000313" key="3">
    <source>
        <dbReference type="EMBL" id="PWN97252.1"/>
    </source>
</evidence>
<dbReference type="RefSeq" id="XP_025597531.1">
    <property type="nucleotide sequence ID" value="XM_025742599.1"/>
</dbReference>
<evidence type="ECO:0000313" key="4">
    <source>
        <dbReference type="Proteomes" id="UP000245946"/>
    </source>
</evidence>
<feature type="coiled-coil region" evidence="1">
    <location>
        <begin position="366"/>
        <end position="426"/>
    </location>
</feature>
<reference evidence="3 4" key="1">
    <citation type="journal article" date="2018" name="Mol. Biol. Evol.">
        <title>Broad Genomic Sampling Reveals a Smut Pathogenic Ancestry of the Fungal Clade Ustilaginomycotina.</title>
        <authorList>
            <person name="Kijpornyongpan T."/>
            <person name="Mondo S.J."/>
            <person name="Barry K."/>
            <person name="Sandor L."/>
            <person name="Lee J."/>
            <person name="Lipzen A."/>
            <person name="Pangilinan J."/>
            <person name="LaButti K."/>
            <person name="Hainaut M."/>
            <person name="Henrissat B."/>
            <person name="Grigoriev I.V."/>
            <person name="Spatafora J.W."/>
            <person name="Aime M.C."/>
        </authorList>
    </citation>
    <scope>NUCLEOTIDE SEQUENCE [LARGE SCALE GENOMIC DNA]</scope>
    <source>
        <strain evidence="3 4">MCA 4186</strain>
    </source>
</reference>
<protein>
    <submittedName>
        <fullName evidence="3">Uncharacterized protein</fullName>
    </submittedName>
</protein>
<sequence>MASGSVQPPAQALLPQEAPGQLRPAPRLSSKRSRGQIAASAAPDGDQAVASAQPVSGANGEAHAVSAPATDAAYNVSSTDSLGRPRSANTFAGGNGNGRLGGVAGSDKAMDRTATQSSGSPSRESKSPTTVESAGSNEHLSFASQSRRLSLVEVLAADPPIGWDAAEQARREQQRAGFFAARQAGSNIAVTQSKAVKVVSPLRSPVTSLDAAAGAGGLRGEGKADSHGATENGMGLNSTAVIAGAEAAVAAGSSSAQLTGLVQDTSEPARPCARAAAERFDSAATTTPSAPLPRPSTERRETAPENGASAPALNGAEEHTEAVLSDEDGRAARRRSMPVPAPDFDASPADSSTSASAIGTVTEAELWRSRRDVAAAQKQAATLEQQRRGLEELWRARQMNTVQRERREYERKIRQREQEILRLQELLAVAPPDDASIDQNGDARSELHVHTNGASHSDL</sequence>
<feature type="region of interest" description="Disordered" evidence="2">
    <location>
        <begin position="1"/>
        <end position="143"/>
    </location>
</feature>
<dbReference type="AlphaFoldDB" id="A0A316Z8I5"/>